<reference evidence="2 3" key="3">
    <citation type="journal article" date="2010" name="BMC Genomics">
        <title>Transcriptome sequencing and comparative analysis of cucumber flowers with different sex types.</title>
        <authorList>
            <person name="Guo S."/>
            <person name="Zheng Y."/>
            <person name="Joung J.G."/>
            <person name="Liu S."/>
            <person name="Zhang Z."/>
            <person name="Crasta O.R."/>
            <person name="Sobral B.W."/>
            <person name="Xu Y."/>
            <person name="Huang S."/>
            <person name="Fei Z."/>
        </authorList>
    </citation>
    <scope>NUCLEOTIDE SEQUENCE [LARGE SCALE GENOMIC DNA]</scope>
    <source>
        <strain evidence="3">cv. 9930</strain>
    </source>
</reference>
<organism evidence="2 3">
    <name type="scientific">Cucumis sativus</name>
    <name type="common">Cucumber</name>
    <dbReference type="NCBI Taxonomy" id="3659"/>
    <lineage>
        <taxon>Eukaryota</taxon>
        <taxon>Viridiplantae</taxon>
        <taxon>Streptophyta</taxon>
        <taxon>Embryophyta</taxon>
        <taxon>Tracheophyta</taxon>
        <taxon>Spermatophyta</taxon>
        <taxon>Magnoliopsida</taxon>
        <taxon>eudicotyledons</taxon>
        <taxon>Gunneridae</taxon>
        <taxon>Pentapetalae</taxon>
        <taxon>rosids</taxon>
        <taxon>fabids</taxon>
        <taxon>Cucurbitales</taxon>
        <taxon>Cucurbitaceae</taxon>
        <taxon>Benincaseae</taxon>
        <taxon>Cucumis</taxon>
    </lineage>
</organism>
<evidence type="ECO:0000256" key="1">
    <source>
        <dbReference type="SAM" id="Phobius"/>
    </source>
</evidence>
<evidence type="ECO:0000313" key="2">
    <source>
        <dbReference type="EMBL" id="KGN60170.1"/>
    </source>
</evidence>
<accession>A0A0A0LDU7</accession>
<keyword evidence="1" id="KW-0472">Membrane</keyword>
<reference evidence="2 3" key="4">
    <citation type="journal article" date="2011" name="BMC Genomics">
        <title>RNA-Seq improves annotation of protein-coding genes in the cucumber genome.</title>
        <authorList>
            <person name="Li Z."/>
            <person name="Zhang Z."/>
            <person name="Yan P."/>
            <person name="Huang S."/>
            <person name="Fei Z."/>
            <person name="Lin K."/>
        </authorList>
    </citation>
    <scope>NUCLEOTIDE SEQUENCE [LARGE SCALE GENOMIC DNA]</scope>
    <source>
        <strain evidence="3">cv. 9930</strain>
    </source>
</reference>
<reference evidence="2 3" key="2">
    <citation type="journal article" date="2009" name="PLoS ONE">
        <title>An integrated genetic and cytogenetic map of the cucumber genome.</title>
        <authorList>
            <person name="Ren Y."/>
            <person name="Zhang Z."/>
            <person name="Liu J."/>
            <person name="Staub J.E."/>
            <person name="Han Y."/>
            <person name="Cheng Z."/>
            <person name="Li X."/>
            <person name="Lu J."/>
            <person name="Miao H."/>
            <person name="Kang H."/>
            <person name="Xie B."/>
            <person name="Gu X."/>
            <person name="Wang X."/>
            <person name="Du Y."/>
            <person name="Jin W."/>
            <person name="Huang S."/>
        </authorList>
    </citation>
    <scope>NUCLEOTIDE SEQUENCE [LARGE SCALE GENOMIC DNA]</scope>
    <source>
        <strain evidence="3">cv. 9930</strain>
    </source>
</reference>
<gene>
    <name evidence="2" type="ORF">Csa_3G881830</name>
</gene>
<feature type="transmembrane region" description="Helical" evidence="1">
    <location>
        <begin position="30"/>
        <end position="54"/>
    </location>
</feature>
<dbReference type="AlphaFoldDB" id="A0A0A0LDU7"/>
<sequence length="121" mass="14094">MEIVLFIIQNVRNLRDYNVLDWQEPLCNELVLMGSLFSAVWFVDFCLFLSLILLSNQHFHFSEVEGTFFFLFKGNFVEPLELVKKKLKSVFIISKVKEFNSALCSAASYIHLTEICVLSKF</sequence>
<evidence type="ECO:0000313" key="3">
    <source>
        <dbReference type="Proteomes" id="UP000029981"/>
    </source>
</evidence>
<keyword evidence="1" id="KW-1133">Transmembrane helix</keyword>
<dbReference type="Proteomes" id="UP000029981">
    <property type="component" value="Chromosome 3"/>
</dbReference>
<keyword evidence="1" id="KW-0812">Transmembrane</keyword>
<reference evidence="2 3" key="1">
    <citation type="journal article" date="2009" name="Nat. Genet.">
        <title>The genome of the cucumber, Cucumis sativus L.</title>
        <authorList>
            <person name="Huang S."/>
            <person name="Li R."/>
            <person name="Zhang Z."/>
            <person name="Li L."/>
            <person name="Gu X."/>
            <person name="Fan W."/>
            <person name="Lucas W.J."/>
            <person name="Wang X."/>
            <person name="Xie B."/>
            <person name="Ni P."/>
            <person name="Ren Y."/>
            <person name="Zhu H."/>
            <person name="Li J."/>
            <person name="Lin K."/>
            <person name="Jin W."/>
            <person name="Fei Z."/>
            <person name="Li G."/>
            <person name="Staub J."/>
            <person name="Kilian A."/>
            <person name="van der Vossen E.A."/>
            <person name="Wu Y."/>
            <person name="Guo J."/>
            <person name="He J."/>
            <person name="Jia Z."/>
            <person name="Ren Y."/>
            <person name="Tian G."/>
            <person name="Lu Y."/>
            <person name="Ruan J."/>
            <person name="Qian W."/>
            <person name="Wang M."/>
            <person name="Huang Q."/>
            <person name="Li B."/>
            <person name="Xuan Z."/>
            <person name="Cao J."/>
            <person name="Asan"/>
            <person name="Wu Z."/>
            <person name="Zhang J."/>
            <person name="Cai Q."/>
            <person name="Bai Y."/>
            <person name="Zhao B."/>
            <person name="Han Y."/>
            <person name="Li Y."/>
            <person name="Li X."/>
            <person name="Wang S."/>
            <person name="Shi Q."/>
            <person name="Liu S."/>
            <person name="Cho W.K."/>
            <person name="Kim J.Y."/>
            <person name="Xu Y."/>
            <person name="Heller-Uszynska K."/>
            <person name="Miao H."/>
            <person name="Cheng Z."/>
            <person name="Zhang S."/>
            <person name="Wu J."/>
            <person name="Yang Y."/>
            <person name="Kang H."/>
            <person name="Li M."/>
            <person name="Liang H."/>
            <person name="Ren X."/>
            <person name="Shi Z."/>
            <person name="Wen M."/>
            <person name="Jian M."/>
            <person name="Yang H."/>
            <person name="Zhang G."/>
            <person name="Yang Z."/>
            <person name="Chen R."/>
            <person name="Liu S."/>
            <person name="Li J."/>
            <person name="Ma L."/>
            <person name="Liu H."/>
            <person name="Zhou Y."/>
            <person name="Zhao J."/>
            <person name="Fang X."/>
            <person name="Li G."/>
            <person name="Fang L."/>
            <person name="Li Y."/>
            <person name="Liu D."/>
            <person name="Zheng H."/>
            <person name="Zhang Y."/>
            <person name="Qin N."/>
            <person name="Li Z."/>
            <person name="Yang G."/>
            <person name="Yang S."/>
            <person name="Bolund L."/>
            <person name="Kristiansen K."/>
            <person name="Zheng H."/>
            <person name="Li S."/>
            <person name="Zhang X."/>
            <person name="Yang H."/>
            <person name="Wang J."/>
            <person name="Sun R."/>
            <person name="Zhang B."/>
            <person name="Jiang S."/>
            <person name="Wang J."/>
            <person name="Du Y."/>
            <person name="Li S."/>
        </authorList>
    </citation>
    <scope>NUCLEOTIDE SEQUENCE [LARGE SCALE GENOMIC DNA]</scope>
    <source>
        <strain evidence="3">cv. 9930</strain>
    </source>
</reference>
<dbReference type="Gramene" id="KGN60170">
    <property type="protein sequence ID" value="KGN60170"/>
    <property type="gene ID" value="Csa_3G881830"/>
</dbReference>
<name>A0A0A0LDU7_CUCSA</name>
<keyword evidence="3" id="KW-1185">Reference proteome</keyword>
<dbReference type="EMBL" id="CM002924">
    <property type="protein sequence ID" value="KGN60170.1"/>
    <property type="molecule type" value="Genomic_DNA"/>
</dbReference>
<protein>
    <submittedName>
        <fullName evidence="2">Uncharacterized protein</fullName>
    </submittedName>
</protein>
<proteinExistence type="predicted"/>